<name>A0A847HEA7_9CORY</name>
<keyword evidence="1" id="KW-1133">Transmembrane helix</keyword>
<protein>
    <submittedName>
        <fullName evidence="2">AEC family transporter</fullName>
    </submittedName>
</protein>
<reference evidence="2 3" key="1">
    <citation type="journal article" date="2020" name="Biotechnol. Biofuels">
        <title>New insights from the biogas microbiome by comprehensive genome-resolved metagenomics of nearly 1600 species originating from multiple anaerobic digesters.</title>
        <authorList>
            <person name="Campanaro S."/>
            <person name="Treu L."/>
            <person name="Rodriguez-R L.M."/>
            <person name="Kovalovszki A."/>
            <person name="Ziels R.M."/>
            <person name="Maus I."/>
            <person name="Zhu X."/>
            <person name="Kougias P.G."/>
            <person name="Basile A."/>
            <person name="Luo G."/>
            <person name="Schluter A."/>
            <person name="Konstantinidis K.T."/>
            <person name="Angelidaki I."/>
        </authorList>
    </citation>
    <scope>NUCLEOTIDE SEQUENCE [LARGE SCALE GENOMIC DNA]</scope>
    <source>
        <strain evidence="2">AS06rmzACSIP_235</strain>
    </source>
</reference>
<keyword evidence="1" id="KW-0812">Transmembrane</keyword>
<accession>A0A847HEA7</accession>
<gene>
    <name evidence="2" type="ORF">GX570_09925</name>
</gene>
<dbReference type="AlphaFoldDB" id="A0A847HEA7"/>
<evidence type="ECO:0000313" key="2">
    <source>
        <dbReference type="EMBL" id="NLF91644.1"/>
    </source>
</evidence>
<comment type="caution">
    <text evidence="2">The sequence shown here is derived from an EMBL/GenBank/DDBJ whole genome shotgun (WGS) entry which is preliminary data.</text>
</comment>
<dbReference type="Proteomes" id="UP000523614">
    <property type="component" value="Unassembled WGS sequence"/>
</dbReference>
<feature type="non-terminal residue" evidence="2">
    <location>
        <position position="39"/>
    </location>
</feature>
<evidence type="ECO:0000256" key="1">
    <source>
        <dbReference type="SAM" id="Phobius"/>
    </source>
</evidence>
<organism evidence="2 3">
    <name type="scientific">Corynebacterium marinum</name>
    <dbReference type="NCBI Taxonomy" id="349751"/>
    <lineage>
        <taxon>Bacteria</taxon>
        <taxon>Bacillati</taxon>
        <taxon>Actinomycetota</taxon>
        <taxon>Actinomycetes</taxon>
        <taxon>Mycobacteriales</taxon>
        <taxon>Corynebacteriaceae</taxon>
        <taxon>Corynebacterium</taxon>
    </lineage>
</organism>
<feature type="transmembrane region" description="Helical" evidence="1">
    <location>
        <begin position="6"/>
        <end position="22"/>
    </location>
</feature>
<keyword evidence="1" id="KW-0472">Membrane</keyword>
<sequence>MIEVLTGFGVVVVVIAVGYLLGRTDALGPGARRALANLV</sequence>
<dbReference type="EMBL" id="JAAYYP010000356">
    <property type="protein sequence ID" value="NLF91644.1"/>
    <property type="molecule type" value="Genomic_DNA"/>
</dbReference>
<evidence type="ECO:0000313" key="3">
    <source>
        <dbReference type="Proteomes" id="UP000523614"/>
    </source>
</evidence>
<proteinExistence type="predicted"/>